<dbReference type="InterPro" id="IPR029061">
    <property type="entry name" value="THDP-binding"/>
</dbReference>
<feature type="domain" description="Thiamine pyrophosphate enzyme N-terminal TPP-binding" evidence="14">
    <location>
        <begin position="9"/>
        <end position="125"/>
    </location>
</feature>
<dbReference type="EC" id="2.2.1.6" evidence="4 11"/>
<dbReference type="EMBL" id="MF101451">
    <property type="protein sequence ID" value="ARW68377.1"/>
    <property type="molecule type" value="Genomic_DNA"/>
</dbReference>
<dbReference type="SUPFAM" id="SSF52518">
    <property type="entry name" value="Thiamin diphosphate-binding fold (THDP-binding)"/>
    <property type="match status" value="2"/>
</dbReference>
<evidence type="ECO:0000259" key="14">
    <source>
        <dbReference type="Pfam" id="PF02776"/>
    </source>
</evidence>
<dbReference type="InterPro" id="IPR039368">
    <property type="entry name" value="AHAS_TPP"/>
</dbReference>
<dbReference type="InterPro" id="IPR012846">
    <property type="entry name" value="Acetolactate_synth_lsu"/>
</dbReference>
<gene>
    <name evidence="15" type="primary">ilvB</name>
</gene>
<dbReference type="Gene3D" id="3.40.50.970">
    <property type="match status" value="2"/>
</dbReference>
<dbReference type="Gene3D" id="3.40.50.1220">
    <property type="entry name" value="TPP-binding domain"/>
    <property type="match status" value="1"/>
</dbReference>
<evidence type="ECO:0000256" key="3">
    <source>
        <dbReference type="ARBA" id="ARBA00007812"/>
    </source>
</evidence>
<dbReference type="Pfam" id="PF02776">
    <property type="entry name" value="TPP_enzyme_N"/>
    <property type="match status" value="1"/>
</dbReference>
<evidence type="ECO:0000256" key="9">
    <source>
        <dbReference type="ARBA" id="ARBA00023052"/>
    </source>
</evidence>
<dbReference type="NCBIfam" id="TIGR00118">
    <property type="entry name" value="acolac_lg"/>
    <property type="match status" value="1"/>
</dbReference>
<comment type="catalytic activity">
    <reaction evidence="11">
        <text>2 pyruvate + H(+) = (2S)-2-acetolactate + CO2</text>
        <dbReference type="Rhea" id="RHEA:25249"/>
        <dbReference type="ChEBI" id="CHEBI:15361"/>
        <dbReference type="ChEBI" id="CHEBI:15378"/>
        <dbReference type="ChEBI" id="CHEBI:16526"/>
        <dbReference type="ChEBI" id="CHEBI:58476"/>
        <dbReference type="EC" id="2.2.1.6"/>
    </reaction>
</comment>
<keyword evidence="7 11" id="KW-0479">Metal-binding</keyword>
<dbReference type="PANTHER" id="PTHR18968">
    <property type="entry name" value="THIAMINE PYROPHOSPHATE ENZYMES"/>
    <property type="match status" value="1"/>
</dbReference>
<dbReference type="PANTHER" id="PTHR18968:SF13">
    <property type="entry name" value="ACETOLACTATE SYNTHASE CATALYTIC SUBUNIT, MITOCHONDRIAL"/>
    <property type="match status" value="1"/>
</dbReference>
<keyword evidence="5 11" id="KW-0028">Amino-acid biosynthesis</keyword>
<dbReference type="InterPro" id="IPR029035">
    <property type="entry name" value="DHS-like_NAD/FAD-binding_dom"/>
</dbReference>
<dbReference type="FunFam" id="3.40.50.970:FF:000007">
    <property type="entry name" value="Acetolactate synthase"/>
    <property type="match status" value="1"/>
</dbReference>
<evidence type="ECO:0000256" key="4">
    <source>
        <dbReference type="ARBA" id="ARBA00013145"/>
    </source>
</evidence>
<dbReference type="UniPathway" id="UPA00047">
    <property type="reaction ID" value="UER00055"/>
</dbReference>
<comment type="similarity">
    <text evidence="3 11">Belongs to the TPP enzyme family.</text>
</comment>
<dbReference type="CDD" id="cd02015">
    <property type="entry name" value="TPP_AHAS"/>
    <property type="match status" value="1"/>
</dbReference>
<reference evidence="15" key="1">
    <citation type="journal article" date="2017" name="J. Phycol.">
        <title>Analysis of chloroplast genomes and a supermatrix inform reclassification of the Rhodomelaceae (Rhodophyta).</title>
        <authorList>
            <person name="Diaz-Tapia P."/>
            <person name="Maggs C.A."/>
            <person name="West J.A."/>
            <person name="Verbruggen H."/>
        </authorList>
    </citation>
    <scope>NUCLEOTIDE SEQUENCE</scope>
    <source>
        <strain evidence="15">PD1582</strain>
    </source>
</reference>
<keyword evidence="10 11" id="KW-0100">Branched-chain amino acid biosynthesis</keyword>
<dbReference type="GO" id="GO:0030976">
    <property type="term" value="F:thiamine pyrophosphate binding"/>
    <property type="evidence" value="ECO:0007669"/>
    <property type="project" value="UniProtKB-UniRule"/>
</dbReference>
<dbReference type="InterPro" id="IPR012000">
    <property type="entry name" value="Thiamin_PyroP_enz_cen_dom"/>
</dbReference>
<dbReference type="GO" id="GO:0009099">
    <property type="term" value="P:L-valine biosynthetic process"/>
    <property type="evidence" value="ECO:0007669"/>
    <property type="project" value="UniProtKB-UniPathway"/>
</dbReference>
<organism evidence="15">
    <name type="scientific">Chondria sp.</name>
    <name type="common">in: red algae</name>
    <dbReference type="NCBI Taxonomy" id="1982705"/>
    <lineage>
        <taxon>Eukaryota</taxon>
        <taxon>Rhodophyta</taxon>
        <taxon>Florideophyceae</taxon>
        <taxon>Rhodymeniophycidae</taxon>
        <taxon>Ceramiales</taxon>
        <taxon>Rhodomelaceae</taxon>
        <taxon>Chondrieae</taxon>
        <taxon>Chondria</taxon>
    </lineage>
</organism>
<evidence type="ECO:0000256" key="5">
    <source>
        <dbReference type="ARBA" id="ARBA00022605"/>
    </source>
</evidence>
<proteinExistence type="inferred from homology"/>
<comment type="pathway">
    <text evidence="2 11">Amino-acid biosynthesis; L-valine biosynthesis; L-valine from pyruvate: step 1/4.</text>
</comment>
<dbReference type="Pfam" id="PF02775">
    <property type="entry name" value="TPP_enzyme_C"/>
    <property type="match status" value="1"/>
</dbReference>
<keyword evidence="8 11" id="KW-0460">Magnesium</keyword>
<comment type="cofactor">
    <cofactor evidence="11">
        <name>thiamine diphosphate</name>
        <dbReference type="ChEBI" id="CHEBI:58937"/>
    </cofactor>
    <text evidence="11">Binds 1 thiamine pyrophosphate per subunit.</text>
</comment>
<dbReference type="SUPFAM" id="SSF52467">
    <property type="entry name" value="DHS-like NAD/FAD-binding domain"/>
    <property type="match status" value="1"/>
</dbReference>
<dbReference type="GO" id="GO:0005948">
    <property type="term" value="C:acetolactate synthase complex"/>
    <property type="evidence" value="ECO:0007669"/>
    <property type="project" value="TreeGrafter"/>
</dbReference>
<feature type="domain" description="Thiamine pyrophosphate enzyme TPP-binding" evidence="13">
    <location>
        <begin position="400"/>
        <end position="548"/>
    </location>
</feature>
<evidence type="ECO:0000256" key="1">
    <source>
        <dbReference type="ARBA" id="ARBA00004974"/>
    </source>
</evidence>
<dbReference type="CDD" id="cd07035">
    <property type="entry name" value="TPP_PYR_POX_like"/>
    <property type="match status" value="1"/>
</dbReference>
<evidence type="ECO:0000313" key="15">
    <source>
        <dbReference type="EMBL" id="ARW68377.1"/>
    </source>
</evidence>
<dbReference type="GO" id="GO:0003984">
    <property type="term" value="F:acetolactate synthase activity"/>
    <property type="evidence" value="ECO:0007669"/>
    <property type="project" value="UniProtKB-EC"/>
</dbReference>
<dbReference type="InterPro" id="IPR012001">
    <property type="entry name" value="Thiamin_PyroP_enz_TPP-bd_dom"/>
</dbReference>
<keyword evidence="6 11" id="KW-0808">Transferase</keyword>
<evidence type="ECO:0000256" key="10">
    <source>
        <dbReference type="ARBA" id="ARBA00023304"/>
    </source>
</evidence>
<dbReference type="UniPathway" id="UPA00049">
    <property type="reaction ID" value="UER00059"/>
</dbReference>
<comment type="pathway">
    <text evidence="1 11">Amino-acid biosynthesis; L-isoleucine biosynthesis; L-isoleucine from 2-oxobutanoate: step 1/4.</text>
</comment>
<name>A0A1Z1MQK8_9FLOR</name>
<keyword evidence="15" id="KW-0150">Chloroplast</keyword>
<dbReference type="Pfam" id="PF00205">
    <property type="entry name" value="TPP_enzyme_M"/>
    <property type="match status" value="1"/>
</dbReference>
<dbReference type="NCBIfam" id="NF005651">
    <property type="entry name" value="PRK07418.1"/>
    <property type="match status" value="1"/>
</dbReference>
<keyword evidence="9 11" id="KW-0786">Thiamine pyrophosphate</keyword>
<geneLocation type="chloroplast" evidence="15"/>
<evidence type="ECO:0000256" key="7">
    <source>
        <dbReference type="ARBA" id="ARBA00022723"/>
    </source>
</evidence>
<keyword evidence="15" id="KW-0934">Plastid</keyword>
<dbReference type="InterPro" id="IPR045229">
    <property type="entry name" value="TPP_enz"/>
</dbReference>
<evidence type="ECO:0000256" key="8">
    <source>
        <dbReference type="ARBA" id="ARBA00022842"/>
    </source>
</evidence>
<feature type="domain" description="Thiamine pyrophosphate enzyme central" evidence="12">
    <location>
        <begin position="204"/>
        <end position="336"/>
    </location>
</feature>
<dbReference type="InterPro" id="IPR011766">
    <property type="entry name" value="TPP_enzyme_TPP-bd"/>
</dbReference>
<comment type="cofactor">
    <cofactor evidence="11">
        <name>Mg(2+)</name>
        <dbReference type="ChEBI" id="CHEBI:18420"/>
    </cofactor>
    <text evidence="11">Binds 1 Mg(2+) ion per subunit.</text>
</comment>
<dbReference type="AlphaFoldDB" id="A0A1Z1MQK8"/>
<evidence type="ECO:0000256" key="2">
    <source>
        <dbReference type="ARBA" id="ARBA00005025"/>
    </source>
</evidence>
<dbReference type="FunFam" id="3.40.50.1220:FF:000008">
    <property type="entry name" value="Acetolactate synthase"/>
    <property type="match status" value="1"/>
</dbReference>
<dbReference type="GO" id="GO:0050660">
    <property type="term" value="F:flavin adenine dinucleotide binding"/>
    <property type="evidence" value="ECO:0007669"/>
    <property type="project" value="InterPro"/>
</dbReference>
<accession>A0A1Z1MQK8</accession>
<protein>
    <recommendedName>
        <fullName evidence="4 11">Acetolactate synthase</fullName>
        <ecNumber evidence="4 11">2.2.1.6</ecNumber>
    </recommendedName>
</protein>
<evidence type="ECO:0000256" key="11">
    <source>
        <dbReference type="RuleBase" id="RU003591"/>
    </source>
</evidence>
<dbReference type="GO" id="GO:0009097">
    <property type="term" value="P:isoleucine biosynthetic process"/>
    <property type="evidence" value="ECO:0007669"/>
    <property type="project" value="UniProtKB-UniPathway"/>
</dbReference>
<evidence type="ECO:0000256" key="6">
    <source>
        <dbReference type="ARBA" id="ARBA00022679"/>
    </source>
</evidence>
<evidence type="ECO:0000259" key="12">
    <source>
        <dbReference type="Pfam" id="PF00205"/>
    </source>
</evidence>
<dbReference type="GO" id="GO:0000287">
    <property type="term" value="F:magnesium ion binding"/>
    <property type="evidence" value="ECO:0007669"/>
    <property type="project" value="UniProtKB-UniRule"/>
</dbReference>
<sequence length="587" mass="65017">MFSSVLVSGAFALLDSLVKNGTSYIFGYPGGAILPIYDELFIWEKNNLVKHILCRHEQGAVHAADGYARSSGYLGVCFATSGPGATNLVTGIATAQMDSVPMLLITGQVARPFIGTDAFQEVDIFGITLPIVKHSYIVRDPRDISRIVSEACYIATHGRPGPVLIDIPKDVGLEKFKYKFFPRSSVSLLGCKPLLPTKKKHFSRFLDLIQQSSQPVLYVGGGAITSNASEVVKKFSNLFQIPITTTLMGKGIINEFNDLSLGMLGMHGTAYANFAISECDLLIALGARFDDRVTGKLDEFASNAQVVHIDIDPAEVGKNRIPQIAIVGDVKTVLTEFLLYLDNNLLFINNSDRTSSWNQRIRSWKKQYPLLIPKNVDFISAQEILYNITRLQPNAYFTTDVGQHQMWAAQFINVLPRHWMSSAGLGTMGYGLPAAIGVQIAQHNQKVICISGDASFQMNLQELATISQYNLPVKILIINNRWQGMVRQWQQAFYGERYSHSNMEKGSPDFVKLSQSFGILGINLKCRKDLYKTLQLFCNYQGPVLLNCLVKEEANCYPMVAPGKSNSQMIGITKQSNSLNLNLDNKS</sequence>
<evidence type="ECO:0000259" key="13">
    <source>
        <dbReference type="Pfam" id="PF02775"/>
    </source>
</evidence>